<keyword evidence="5" id="KW-1185">Reference proteome</keyword>
<dbReference type="Gene3D" id="3.40.630.30">
    <property type="match status" value="1"/>
</dbReference>
<dbReference type="NCBIfam" id="NF040504">
    <property type="entry name" value="resist_ArsN1b"/>
    <property type="match status" value="1"/>
</dbReference>
<dbReference type="CDD" id="cd04301">
    <property type="entry name" value="NAT_SF"/>
    <property type="match status" value="1"/>
</dbReference>
<dbReference type="EMBL" id="PUGF01000010">
    <property type="protein sequence ID" value="PRC92956.1"/>
    <property type="molecule type" value="Genomic_DNA"/>
</dbReference>
<dbReference type="SUPFAM" id="SSF55729">
    <property type="entry name" value="Acyl-CoA N-acyltransferases (Nat)"/>
    <property type="match status" value="1"/>
</dbReference>
<evidence type="ECO:0000313" key="5">
    <source>
        <dbReference type="Proteomes" id="UP000237839"/>
    </source>
</evidence>
<reference evidence="4 5" key="1">
    <citation type="submission" date="2018-02" db="EMBL/GenBank/DDBJ databases">
        <title>Solimicrobium silvestre gen. nov., sp. nov., isolated from alpine forest soil.</title>
        <authorList>
            <person name="Margesin R."/>
            <person name="Albuquerque L."/>
            <person name="Zhang D.-C."/>
            <person name="Froufe H.J.C."/>
            <person name="Severino R."/>
            <person name="Roxo I."/>
            <person name="Egas C."/>
            <person name="Da Costa M.S."/>
        </authorList>
    </citation>
    <scope>NUCLEOTIDE SEQUENCE [LARGE SCALE GENOMIC DNA]</scope>
    <source>
        <strain evidence="4 5">S20-91</strain>
    </source>
</reference>
<dbReference type="InterPro" id="IPR000182">
    <property type="entry name" value="GNAT_dom"/>
</dbReference>
<dbReference type="Proteomes" id="UP000237839">
    <property type="component" value="Unassembled WGS sequence"/>
</dbReference>
<evidence type="ECO:0000256" key="2">
    <source>
        <dbReference type="ARBA" id="ARBA00023315"/>
    </source>
</evidence>
<dbReference type="GO" id="GO:0016747">
    <property type="term" value="F:acyltransferase activity, transferring groups other than amino-acyl groups"/>
    <property type="evidence" value="ECO:0007669"/>
    <property type="project" value="InterPro"/>
</dbReference>
<dbReference type="PANTHER" id="PTHR43072">
    <property type="entry name" value="N-ACETYLTRANSFERASE"/>
    <property type="match status" value="1"/>
</dbReference>
<protein>
    <submittedName>
        <fullName evidence="4">Sortase and related acyltransferase</fullName>
    </submittedName>
</protein>
<sequence>MSPNASDILVRSVTIADAGALCVIYNHYVLHSTISFEEEPISEDEMAQRIVGVTVSFPWLVAELNGRILGYAYASKWRVRHAYRFAVESSIYLGSDVAAKGIGSLLYLELINALKEQNVHTVIAGIALPNLASISLHKKFGFEPVAQFKEVGFKKNAWIDVMYWQLLLK</sequence>
<keyword evidence="2 4" id="KW-0012">Acyltransferase</keyword>
<dbReference type="AlphaFoldDB" id="A0A2S9GZA2"/>
<accession>A0A2S9GZA2</accession>
<dbReference type="PANTHER" id="PTHR43072:SF23">
    <property type="entry name" value="UPF0039 PROTEIN C11D3.02C"/>
    <property type="match status" value="1"/>
</dbReference>
<organism evidence="4 5">
    <name type="scientific">Solimicrobium silvestre</name>
    <dbReference type="NCBI Taxonomy" id="2099400"/>
    <lineage>
        <taxon>Bacteria</taxon>
        <taxon>Pseudomonadati</taxon>
        <taxon>Pseudomonadota</taxon>
        <taxon>Betaproteobacteria</taxon>
        <taxon>Burkholderiales</taxon>
        <taxon>Oxalobacteraceae</taxon>
        <taxon>Solimicrobium</taxon>
    </lineage>
</organism>
<gene>
    <name evidence="4" type="ORF">S2091_2373</name>
</gene>
<dbReference type="Pfam" id="PF13420">
    <property type="entry name" value="Acetyltransf_4"/>
    <property type="match status" value="1"/>
</dbReference>
<comment type="caution">
    <text evidence="4">The sequence shown here is derived from an EMBL/GenBank/DDBJ whole genome shotgun (WGS) entry which is preliminary data.</text>
</comment>
<evidence type="ECO:0000313" key="4">
    <source>
        <dbReference type="EMBL" id="PRC92956.1"/>
    </source>
</evidence>
<feature type="domain" description="N-acetyltransferase" evidence="3">
    <location>
        <begin position="8"/>
        <end position="165"/>
    </location>
</feature>
<keyword evidence="1 4" id="KW-0808">Transferase</keyword>
<proteinExistence type="predicted"/>
<dbReference type="InterPro" id="IPR016181">
    <property type="entry name" value="Acyl_CoA_acyltransferase"/>
</dbReference>
<evidence type="ECO:0000256" key="1">
    <source>
        <dbReference type="ARBA" id="ARBA00022679"/>
    </source>
</evidence>
<name>A0A2S9GZA2_9BURK</name>
<dbReference type="RefSeq" id="WP_207769688.1">
    <property type="nucleotide sequence ID" value="NZ_PUGF01000010.1"/>
</dbReference>
<evidence type="ECO:0000259" key="3">
    <source>
        <dbReference type="PROSITE" id="PS51186"/>
    </source>
</evidence>
<dbReference type="PROSITE" id="PS51186">
    <property type="entry name" value="GNAT"/>
    <property type="match status" value="1"/>
</dbReference>